<sequence length="278" mass="31782">MAWPVLLPHNLVAALVDQGRLNLLLGDAPVRHLYWQKIKMDFTSLSDVDPNLSAPLALYGDECTAFRQATMAFHWQALLNPHSSNSIQSRFLIAMIPSQYYVQQCLMSYIVESLQKLSCFGIRVANDTKRVDPETLDGLTYHFHIMSIRGDWKFLKQILNLSRYATAEYICPFCMASKGLKDIPNNYTDLSDDAPWRSTHFTCSLPWDVEPQICRLQDWDIRKVGMDMLHIWNLGCARDLIGGCMQYLVKSKYFGPRLRQSAALAQATVKLKFWPLAG</sequence>
<keyword evidence="2" id="KW-1185">Reference proteome</keyword>
<evidence type="ECO:0000313" key="1">
    <source>
        <dbReference type="EMBL" id="CAK9089088.1"/>
    </source>
</evidence>
<dbReference type="EMBL" id="CAXAMM010039800">
    <property type="protein sequence ID" value="CAK9089088.1"/>
    <property type="molecule type" value="Genomic_DNA"/>
</dbReference>
<comment type="caution">
    <text evidence="1">The sequence shown here is derived from an EMBL/GenBank/DDBJ whole genome shotgun (WGS) entry which is preliminary data.</text>
</comment>
<name>A0ABP0QLE1_9DINO</name>
<gene>
    <name evidence="1" type="ORF">SCF082_LOCUS42045</name>
</gene>
<evidence type="ECO:0000313" key="2">
    <source>
        <dbReference type="Proteomes" id="UP001642464"/>
    </source>
</evidence>
<accession>A0ABP0QLE1</accession>
<reference evidence="1 2" key="1">
    <citation type="submission" date="2024-02" db="EMBL/GenBank/DDBJ databases">
        <authorList>
            <person name="Chen Y."/>
            <person name="Shah S."/>
            <person name="Dougan E. K."/>
            <person name="Thang M."/>
            <person name="Chan C."/>
        </authorList>
    </citation>
    <scope>NUCLEOTIDE SEQUENCE [LARGE SCALE GENOMIC DNA]</scope>
</reference>
<protein>
    <submittedName>
        <fullName evidence="1">Uncharacterized protein</fullName>
    </submittedName>
</protein>
<proteinExistence type="predicted"/>
<organism evidence="1 2">
    <name type="scientific">Durusdinium trenchii</name>
    <dbReference type="NCBI Taxonomy" id="1381693"/>
    <lineage>
        <taxon>Eukaryota</taxon>
        <taxon>Sar</taxon>
        <taxon>Alveolata</taxon>
        <taxon>Dinophyceae</taxon>
        <taxon>Suessiales</taxon>
        <taxon>Symbiodiniaceae</taxon>
        <taxon>Durusdinium</taxon>
    </lineage>
</organism>
<dbReference type="Proteomes" id="UP001642464">
    <property type="component" value="Unassembled WGS sequence"/>
</dbReference>